<dbReference type="PROSITE" id="PS00236">
    <property type="entry name" value="NEUROTR_ION_CHANNEL"/>
    <property type="match status" value="1"/>
</dbReference>
<feature type="transmembrane region" description="Helical" evidence="13">
    <location>
        <begin position="717"/>
        <end position="739"/>
    </location>
</feature>
<name>A0A6A7G781_9CRUS</name>
<dbReference type="Gene3D" id="1.20.58.390">
    <property type="entry name" value="Neurotransmitter-gated ion-channel transmembrane domain"/>
    <property type="match status" value="1"/>
</dbReference>
<feature type="disulfide bond" evidence="12">
    <location>
        <begin position="466"/>
        <end position="484"/>
    </location>
</feature>
<dbReference type="PRINTS" id="PR00253">
    <property type="entry name" value="GABAARECEPTR"/>
</dbReference>
<evidence type="ECO:0000256" key="3">
    <source>
        <dbReference type="ARBA" id="ARBA00022448"/>
    </source>
</evidence>
<dbReference type="InterPro" id="IPR002172">
    <property type="entry name" value="LDrepeatLR_classA_rpt"/>
</dbReference>
<dbReference type="SUPFAM" id="SSF57424">
    <property type="entry name" value="LDL receptor-like module"/>
    <property type="match status" value="1"/>
</dbReference>
<dbReference type="InterPro" id="IPR016186">
    <property type="entry name" value="C-type_lectin-like/link_sf"/>
</dbReference>
<evidence type="ECO:0000256" key="2">
    <source>
        <dbReference type="ARBA" id="ARBA00004236"/>
    </source>
</evidence>
<evidence type="ECO:0000256" key="1">
    <source>
        <dbReference type="ARBA" id="ARBA00004141"/>
    </source>
</evidence>
<feature type="region of interest" description="Disordered" evidence="14">
    <location>
        <begin position="903"/>
        <end position="948"/>
    </location>
</feature>
<keyword evidence="11 13" id="KW-0407">Ion channel</keyword>
<feature type="transmembrane region" description="Helical" evidence="13">
    <location>
        <begin position="780"/>
        <end position="799"/>
    </location>
</feature>
<evidence type="ECO:0000256" key="10">
    <source>
        <dbReference type="ARBA" id="ARBA00023157"/>
    </source>
</evidence>
<evidence type="ECO:0000256" key="11">
    <source>
        <dbReference type="ARBA" id="ARBA00023303"/>
    </source>
</evidence>
<dbReference type="InterPro" id="IPR013320">
    <property type="entry name" value="ConA-like_dom_sf"/>
</dbReference>
<evidence type="ECO:0000313" key="16">
    <source>
        <dbReference type="EMBL" id="LAC26746.1"/>
    </source>
</evidence>
<dbReference type="PROSITE" id="PS50068">
    <property type="entry name" value="LDLRA_2"/>
    <property type="match status" value="1"/>
</dbReference>
<evidence type="ECO:0000256" key="6">
    <source>
        <dbReference type="ARBA" id="ARBA00022729"/>
    </source>
</evidence>
<dbReference type="Gene3D" id="2.70.170.10">
    <property type="entry name" value="Neurotransmitter-gated ion-channel ligand-binding domain"/>
    <property type="match status" value="1"/>
</dbReference>
<feature type="disulfide bond" evidence="12">
    <location>
        <begin position="478"/>
        <end position="493"/>
    </location>
</feature>
<dbReference type="SUPFAM" id="SSF56436">
    <property type="entry name" value="C-type lectin-like"/>
    <property type="match status" value="1"/>
</dbReference>
<dbReference type="SUPFAM" id="SSF63712">
    <property type="entry name" value="Nicotinic receptor ligand binding domain-like"/>
    <property type="match status" value="1"/>
</dbReference>
<dbReference type="GO" id="GO:0004888">
    <property type="term" value="F:transmembrane signaling receptor activity"/>
    <property type="evidence" value="ECO:0007669"/>
    <property type="project" value="InterPro"/>
</dbReference>
<dbReference type="InterPro" id="IPR006028">
    <property type="entry name" value="GABAA/Glycine_rcpt"/>
</dbReference>
<dbReference type="AlphaFoldDB" id="A0A6A7G781"/>
<evidence type="ECO:0000256" key="5">
    <source>
        <dbReference type="ARBA" id="ARBA00022692"/>
    </source>
</evidence>
<dbReference type="Pfam" id="PF02931">
    <property type="entry name" value="Neur_chan_LBD"/>
    <property type="match status" value="1"/>
</dbReference>
<evidence type="ECO:0000256" key="13">
    <source>
        <dbReference type="RuleBase" id="RU000687"/>
    </source>
</evidence>
<dbReference type="Pfam" id="PF00059">
    <property type="entry name" value="Lectin_C"/>
    <property type="match status" value="1"/>
</dbReference>
<dbReference type="InterPro" id="IPR036734">
    <property type="entry name" value="Neur_chan_lig-bd_sf"/>
</dbReference>
<dbReference type="InterPro" id="IPR016187">
    <property type="entry name" value="CTDL_fold"/>
</dbReference>
<dbReference type="CDD" id="cd00112">
    <property type="entry name" value="LDLa"/>
    <property type="match status" value="1"/>
</dbReference>
<dbReference type="InterPro" id="IPR001304">
    <property type="entry name" value="C-type_lectin-like"/>
</dbReference>
<dbReference type="SMART" id="SM00159">
    <property type="entry name" value="PTX"/>
    <property type="match status" value="1"/>
</dbReference>
<evidence type="ECO:0000256" key="12">
    <source>
        <dbReference type="PROSITE-ProRule" id="PRU00124"/>
    </source>
</evidence>
<reference evidence="16" key="1">
    <citation type="submission" date="2017-11" db="EMBL/GenBank/DDBJ databases">
        <title>The sensing device of the deep-sea amphipod.</title>
        <authorList>
            <person name="Kobayashi H."/>
            <person name="Nagahama T."/>
            <person name="Arai W."/>
            <person name="Sasagawa Y."/>
            <person name="Umeda M."/>
            <person name="Hayashi T."/>
            <person name="Nikaido I."/>
            <person name="Watanabe H."/>
            <person name="Oguri K."/>
            <person name="Kitazato H."/>
            <person name="Fujioka K."/>
            <person name="Kido Y."/>
            <person name="Takami H."/>
        </authorList>
    </citation>
    <scope>NUCLEOTIDE SEQUENCE</scope>
    <source>
        <tissue evidence="16">Whole body</tissue>
    </source>
</reference>
<dbReference type="GO" id="GO:0005886">
    <property type="term" value="C:plasma membrane"/>
    <property type="evidence" value="ECO:0007669"/>
    <property type="project" value="UniProtKB-SubCell"/>
</dbReference>
<dbReference type="InterPro" id="IPR018000">
    <property type="entry name" value="Neurotransmitter_ion_chnl_CS"/>
</dbReference>
<sequence>MVDLRKAIPAVLSISGLLLFCFLPYSVSTTEVSVYQFQEDDQPSDSYLTWLGDLESAFDGVQNLTICCWLRFFSVWEVSRFIQLTDEATQKHSIQIDVDVRRIRVSIGGLRRYHKLRSKLRALTWHHLCVTYASKSTFTYVDGLVQDLHKGELRMPIRGTKLKIGAGDAESNFHGQLTQVNMWNRELSGEEIERLADCASHLQGNIIPWNSDWDTHGRVVQFRESLQFFCKTTIEPKYYLFPHMGLYEGFTLCEGLGGRLPTPENKIILKATYEAVTALAEVYSIDCQGYWVGATDEETEGTWIRLKDNKPVTPYWRPSEPDGGDVQNCARCGMKDDLDIEDIPCDWKQCVLCVVPVLPVWTMLGACQIHDRNRLFAPVQNEPGELMFEGYSYYTIERRNNTWYWIEKEENHHNRTIATLVKGSSIRKSWPIGRHSWLFEKSVCDEEPGEVRTLLLSPCKEKHFTCDDATCIPLFQRCDLKPDCRDGSDEKSCRLVQFPLTYRSDIPPAALGSESPLQVALHITIESADIDTASMMMHVNYNLTMTWSDQRLEFLNLNEDRTLNRVKQEMVEQVWVPVVDFTNTKGNHYTVADHEATMMVNMHSIPTLGDDSHAEEVEVYPGTQNSVSIRRKYSKTFQCQFDLSRYPFDRQGCQMEMTMLSASSRLLQFDEDATAAVFSGNRHLIEYTVGDVSLYFHNDRDFAVFFIEVELVRRAGFILMNVYIPSMCLLVISYLTLYFKPAIFQVRMLGTLTTLLVMATLFTQASNQLPKSSYFKMVDVWLLSSILIIFTIIVVHAIIDRLQDTPKPEIPKNPLSAIIVKPDMSQVKTPMRKPVAPTSPTCSIKSNTPSKSKGSRVPSRLSNSSEDELKQKSVMSSPSHSMHDAQELVTSFSRLGMVEKEGCSASTSANDSNRKRYNNKIKDNFSTGSPAGVHSTEDNKNTVGRTYREKTKMRKKNSFVAMERAEFDDDDDNDFDTSKLRRRIEWRFWKWSCKDVDKCRTMIVMSRIVILFIVGVFNIVYWSIALGPK</sequence>
<feature type="disulfide bond" evidence="12">
    <location>
        <begin position="459"/>
        <end position="471"/>
    </location>
</feature>
<evidence type="ECO:0000256" key="4">
    <source>
        <dbReference type="ARBA" id="ARBA00022475"/>
    </source>
</evidence>
<dbReference type="PANTHER" id="PTHR18945">
    <property type="entry name" value="NEUROTRANSMITTER GATED ION CHANNEL"/>
    <property type="match status" value="1"/>
</dbReference>
<feature type="transmembrane region" description="Helical" evidence="13">
    <location>
        <begin position="746"/>
        <end position="765"/>
    </location>
</feature>
<dbReference type="GO" id="GO:0005230">
    <property type="term" value="F:extracellular ligand-gated monoatomic ion channel activity"/>
    <property type="evidence" value="ECO:0007669"/>
    <property type="project" value="InterPro"/>
</dbReference>
<feature type="transmembrane region" description="Helical" evidence="13">
    <location>
        <begin position="1004"/>
        <end position="1024"/>
    </location>
</feature>
<feature type="compositionally biased region" description="Polar residues" evidence="14">
    <location>
        <begin position="838"/>
        <end position="852"/>
    </location>
</feature>
<evidence type="ECO:0000256" key="9">
    <source>
        <dbReference type="ARBA" id="ARBA00023136"/>
    </source>
</evidence>
<feature type="domain" description="Pentraxin (PTX)" evidence="15">
    <location>
        <begin position="29"/>
        <end position="227"/>
    </location>
</feature>
<keyword evidence="16" id="KW-0675">Receptor</keyword>
<dbReference type="InterPro" id="IPR001759">
    <property type="entry name" value="PTX_dom"/>
</dbReference>
<dbReference type="InterPro" id="IPR006202">
    <property type="entry name" value="Neur_chan_lig-bd"/>
</dbReference>
<proteinExistence type="evidence at transcript level"/>
<protein>
    <submittedName>
        <fullName evidence="16">Glycine receptor subunit beta-like</fullName>
    </submittedName>
</protein>
<keyword evidence="5 13" id="KW-0812">Transmembrane</keyword>
<evidence type="ECO:0000259" key="15">
    <source>
        <dbReference type="SMART" id="SM00159"/>
    </source>
</evidence>
<dbReference type="SMART" id="SM00192">
    <property type="entry name" value="LDLa"/>
    <property type="match status" value="1"/>
</dbReference>
<keyword evidence="10 12" id="KW-1015">Disulfide bond</keyword>
<keyword evidence="4" id="KW-1003">Cell membrane</keyword>
<dbReference type="InterPro" id="IPR036719">
    <property type="entry name" value="Neuro-gated_channel_TM_sf"/>
</dbReference>
<dbReference type="InterPro" id="IPR038050">
    <property type="entry name" value="Neuro_actylchol_rec"/>
</dbReference>
<evidence type="ECO:0000256" key="7">
    <source>
        <dbReference type="ARBA" id="ARBA00022989"/>
    </source>
</evidence>
<dbReference type="Pfam" id="PF00057">
    <property type="entry name" value="Ldl_recept_a"/>
    <property type="match status" value="1"/>
</dbReference>
<dbReference type="InterPro" id="IPR006201">
    <property type="entry name" value="Neur_channel"/>
</dbReference>
<dbReference type="InterPro" id="IPR036055">
    <property type="entry name" value="LDL_receptor-like_sf"/>
</dbReference>
<feature type="compositionally biased region" description="Basic and acidic residues" evidence="14">
    <location>
        <begin position="935"/>
        <end position="948"/>
    </location>
</feature>
<evidence type="ECO:0000256" key="8">
    <source>
        <dbReference type="ARBA" id="ARBA00023065"/>
    </source>
</evidence>
<dbReference type="SUPFAM" id="SSF49899">
    <property type="entry name" value="Concanavalin A-like lectins/glucanases"/>
    <property type="match status" value="1"/>
</dbReference>
<dbReference type="Pfam" id="PF13385">
    <property type="entry name" value="Laminin_G_3"/>
    <property type="match status" value="1"/>
</dbReference>
<keyword evidence="6" id="KW-0732">Signal</keyword>
<comment type="subcellular location">
    <subcellularLocation>
        <location evidence="2">Cell membrane</location>
    </subcellularLocation>
    <subcellularLocation>
        <location evidence="1">Membrane</location>
        <topology evidence="1">Multi-pass membrane protein</topology>
    </subcellularLocation>
</comment>
<dbReference type="PRINTS" id="PR00252">
    <property type="entry name" value="NRIONCHANNEL"/>
</dbReference>
<keyword evidence="7 13" id="KW-1133">Transmembrane helix</keyword>
<keyword evidence="8 13" id="KW-0406">Ion transport</keyword>
<keyword evidence="9 13" id="KW-0472">Membrane</keyword>
<comment type="similarity">
    <text evidence="13">Belongs to the ligand-gated ion channel (TC 1.A.9) family.</text>
</comment>
<dbReference type="CDD" id="cd00037">
    <property type="entry name" value="CLECT"/>
    <property type="match status" value="1"/>
</dbReference>
<dbReference type="Gene3D" id="3.10.100.10">
    <property type="entry name" value="Mannose-Binding Protein A, subunit A"/>
    <property type="match status" value="1"/>
</dbReference>
<feature type="region of interest" description="Disordered" evidence="14">
    <location>
        <begin position="826"/>
        <end position="884"/>
    </location>
</feature>
<keyword evidence="3 13" id="KW-0813">Transport</keyword>
<dbReference type="InterPro" id="IPR023415">
    <property type="entry name" value="LDLR_class-A_CS"/>
</dbReference>
<organism evidence="16">
    <name type="scientific">Hirondellea gigas</name>
    <dbReference type="NCBI Taxonomy" id="1518452"/>
    <lineage>
        <taxon>Eukaryota</taxon>
        <taxon>Metazoa</taxon>
        <taxon>Ecdysozoa</taxon>
        <taxon>Arthropoda</taxon>
        <taxon>Crustacea</taxon>
        <taxon>Multicrustacea</taxon>
        <taxon>Malacostraca</taxon>
        <taxon>Eumalacostraca</taxon>
        <taxon>Peracarida</taxon>
        <taxon>Amphipoda</taxon>
        <taxon>Amphilochidea</taxon>
        <taxon>Lysianassida</taxon>
        <taxon>Lysianassidira</taxon>
        <taxon>Lysianassoidea</taxon>
        <taxon>Lysianassidae</taxon>
        <taxon>Hirondellea</taxon>
    </lineage>
</organism>
<dbReference type="SUPFAM" id="SSF90112">
    <property type="entry name" value="Neurotransmitter-gated ion-channel transmembrane pore"/>
    <property type="match status" value="1"/>
</dbReference>
<dbReference type="Gene3D" id="4.10.400.10">
    <property type="entry name" value="Low-density Lipoprotein Receptor"/>
    <property type="match status" value="1"/>
</dbReference>
<dbReference type="EMBL" id="IACT01007632">
    <property type="protein sequence ID" value="LAC26746.1"/>
    <property type="molecule type" value="mRNA"/>
</dbReference>
<dbReference type="Gene3D" id="2.60.120.200">
    <property type="match status" value="1"/>
</dbReference>
<evidence type="ECO:0000256" key="14">
    <source>
        <dbReference type="SAM" id="MobiDB-lite"/>
    </source>
</evidence>
<accession>A0A6A7G781</accession>
<dbReference type="PROSITE" id="PS01209">
    <property type="entry name" value="LDLRA_1"/>
    <property type="match status" value="1"/>
</dbReference>